<gene>
    <name evidence="2" type="ORF">M6B38_359370</name>
</gene>
<dbReference type="EMBL" id="JANAVB010018993">
    <property type="protein sequence ID" value="KAJ6829006.1"/>
    <property type="molecule type" value="Genomic_DNA"/>
</dbReference>
<comment type="caution">
    <text evidence="2">The sequence shown here is derived from an EMBL/GenBank/DDBJ whole genome shotgun (WGS) entry which is preliminary data.</text>
</comment>
<dbReference type="Proteomes" id="UP001140949">
    <property type="component" value="Unassembled WGS sequence"/>
</dbReference>
<feature type="region of interest" description="Disordered" evidence="1">
    <location>
        <begin position="1"/>
        <end position="34"/>
    </location>
</feature>
<evidence type="ECO:0000313" key="2">
    <source>
        <dbReference type="EMBL" id="KAJ6829006.1"/>
    </source>
</evidence>
<proteinExistence type="predicted"/>
<reference evidence="2" key="2">
    <citation type="submission" date="2023-04" db="EMBL/GenBank/DDBJ databases">
        <authorList>
            <person name="Bruccoleri R.E."/>
            <person name="Oakeley E.J."/>
            <person name="Faust A.-M."/>
            <person name="Dessus-Babus S."/>
            <person name="Altorfer M."/>
            <person name="Burckhardt D."/>
            <person name="Oertli M."/>
            <person name="Naumann U."/>
            <person name="Petersen F."/>
            <person name="Wong J."/>
        </authorList>
    </citation>
    <scope>NUCLEOTIDE SEQUENCE</scope>
    <source>
        <strain evidence="2">GSM-AAB239-AS_SAM_17_03QT</strain>
        <tissue evidence="2">Leaf</tissue>
    </source>
</reference>
<dbReference type="AlphaFoldDB" id="A0AAX6GJT4"/>
<keyword evidence="3" id="KW-1185">Reference proteome</keyword>
<evidence type="ECO:0000256" key="1">
    <source>
        <dbReference type="SAM" id="MobiDB-lite"/>
    </source>
</evidence>
<reference evidence="2" key="1">
    <citation type="journal article" date="2023" name="GigaByte">
        <title>Genome assembly of the bearded iris, Iris pallida Lam.</title>
        <authorList>
            <person name="Bruccoleri R.E."/>
            <person name="Oakeley E.J."/>
            <person name="Faust A.M.E."/>
            <person name="Altorfer M."/>
            <person name="Dessus-Babus S."/>
            <person name="Burckhardt D."/>
            <person name="Oertli M."/>
            <person name="Naumann U."/>
            <person name="Petersen F."/>
            <person name="Wong J."/>
        </authorList>
    </citation>
    <scope>NUCLEOTIDE SEQUENCE</scope>
    <source>
        <strain evidence="2">GSM-AAB239-AS_SAM_17_03QT</strain>
    </source>
</reference>
<organism evidence="2 3">
    <name type="scientific">Iris pallida</name>
    <name type="common">Sweet iris</name>
    <dbReference type="NCBI Taxonomy" id="29817"/>
    <lineage>
        <taxon>Eukaryota</taxon>
        <taxon>Viridiplantae</taxon>
        <taxon>Streptophyta</taxon>
        <taxon>Embryophyta</taxon>
        <taxon>Tracheophyta</taxon>
        <taxon>Spermatophyta</taxon>
        <taxon>Magnoliopsida</taxon>
        <taxon>Liliopsida</taxon>
        <taxon>Asparagales</taxon>
        <taxon>Iridaceae</taxon>
        <taxon>Iridoideae</taxon>
        <taxon>Irideae</taxon>
        <taxon>Iris</taxon>
    </lineage>
</organism>
<evidence type="ECO:0000313" key="3">
    <source>
        <dbReference type="Proteomes" id="UP001140949"/>
    </source>
</evidence>
<name>A0AAX6GJT4_IRIPA</name>
<accession>A0AAX6GJT4</accession>
<protein>
    <submittedName>
        <fullName evidence="2">Cytochrome P450 superfamily protein isoform X4</fullName>
    </submittedName>
</protein>
<sequence length="52" mass="5903">MTDGRATAMIKDRRWRSSRQGLGGRPGAKQGDRRHSHEKVIIFFLLCTCITS</sequence>